<evidence type="ECO:0000256" key="7">
    <source>
        <dbReference type="SAM" id="SignalP"/>
    </source>
</evidence>
<keyword evidence="3" id="KW-0560">Oxidoreductase</keyword>
<dbReference type="Pfam" id="PF13462">
    <property type="entry name" value="Thioredoxin_4"/>
    <property type="match status" value="1"/>
</dbReference>
<proteinExistence type="inferred from homology"/>
<evidence type="ECO:0000256" key="1">
    <source>
        <dbReference type="ARBA" id="ARBA00005791"/>
    </source>
</evidence>
<dbReference type="AlphaFoldDB" id="A0A2A9DND7"/>
<keyword evidence="2 7" id="KW-0732">Signal</keyword>
<evidence type="ECO:0000256" key="4">
    <source>
        <dbReference type="ARBA" id="ARBA00023157"/>
    </source>
</evidence>
<dbReference type="PROSITE" id="PS51257">
    <property type="entry name" value="PROKAR_LIPOPROTEIN"/>
    <property type="match status" value="1"/>
</dbReference>
<evidence type="ECO:0000256" key="2">
    <source>
        <dbReference type="ARBA" id="ARBA00022729"/>
    </source>
</evidence>
<dbReference type="Gene3D" id="3.40.30.10">
    <property type="entry name" value="Glutaredoxin"/>
    <property type="match status" value="1"/>
</dbReference>
<dbReference type="STRING" id="1724.GCA_001044175_01764"/>
<evidence type="ECO:0000256" key="6">
    <source>
        <dbReference type="SAM" id="MobiDB-lite"/>
    </source>
</evidence>
<feature type="region of interest" description="Disordered" evidence="6">
    <location>
        <begin position="35"/>
        <end position="57"/>
    </location>
</feature>
<feature type="domain" description="Thioredoxin" evidence="8">
    <location>
        <begin position="54"/>
        <end position="196"/>
    </location>
</feature>
<dbReference type="PANTHER" id="PTHR13887:SF14">
    <property type="entry name" value="DISULFIDE BOND FORMATION PROTEIN D"/>
    <property type="match status" value="1"/>
</dbReference>
<organism evidence="9 10">
    <name type="scientific">Corynebacterium renale</name>
    <dbReference type="NCBI Taxonomy" id="1724"/>
    <lineage>
        <taxon>Bacteria</taxon>
        <taxon>Bacillati</taxon>
        <taxon>Actinomycetota</taxon>
        <taxon>Actinomycetes</taxon>
        <taxon>Mycobacteriales</taxon>
        <taxon>Corynebacteriaceae</taxon>
        <taxon>Corynebacterium</taxon>
    </lineage>
</organism>
<keyword evidence="4" id="KW-1015">Disulfide bond</keyword>
<feature type="chain" id="PRO_5013083432" evidence="7">
    <location>
        <begin position="27"/>
        <end position="237"/>
    </location>
</feature>
<dbReference type="GO" id="GO:0016491">
    <property type="term" value="F:oxidoreductase activity"/>
    <property type="evidence" value="ECO:0007669"/>
    <property type="project" value="UniProtKB-KW"/>
</dbReference>
<comment type="similarity">
    <text evidence="1">Belongs to the thioredoxin family. DsbA subfamily.</text>
</comment>
<evidence type="ECO:0000256" key="5">
    <source>
        <dbReference type="ARBA" id="ARBA00023284"/>
    </source>
</evidence>
<name>A0A2A9DND7_9CORY</name>
<reference evidence="9 10" key="1">
    <citation type="submission" date="2017-10" db="EMBL/GenBank/DDBJ databases">
        <title>Sequencing the genomes of 1000 actinobacteria strains.</title>
        <authorList>
            <person name="Klenk H.-P."/>
        </authorList>
    </citation>
    <scope>NUCLEOTIDE SEQUENCE [LARGE SCALE GENOMIC DNA]</scope>
    <source>
        <strain evidence="9 10">DSM 20688</strain>
    </source>
</reference>
<keyword evidence="5" id="KW-0676">Redox-active center</keyword>
<dbReference type="EMBL" id="PDJF01000001">
    <property type="protein sequence ID" value="PFG28124.1"/>
    <property type="molecule type" value="Genomic_DNA"/>
</dbReference>
<dbReference type="InterPro" id="IPR036249">
    <property type="entry name" value="Thioredoxin-like_sf"/>
</dbReference>
<dbReference type="SUPFAM" id="SSF52833">
    <property type="entry name" value="Thioredoxin-like"/>
    <property type="match status" value="1"/>
</dbReference>
<sequence>MVSFDIKRALAGIVGIALAGSLVACSADESGSSADSTAVTSSSAATSETSGANSTPELAAPELTATASVGQADAPVRVVKFADLRCPYCAVFSHDMMPVIQEYVDAGDARVDLYDVAILGKDSERASTALRAAGEQGKYTEFEKEAFSRFGMGEHPEWTVEELVDVATVAGVPDIALFESRIGAKDLQEAVEKDTKAAIAAGLQSVPTVFVGSAELESMDQAQLRDLIESELATLAK</sequence>
<protein>
    <submittedName>
        <fullName evidence="9">Protein-disulfide isomerase</fullName>
    </submittedName>
</protein>
<evidence type="ECO:0000256" key="3">
    <source>
        <dbReference type="ARBA" id="ARBA00023002"/>
    </source>
</evidence>
<feature type="compositionally biased region" description="Low complexity" evidence="6">
    <location>
        <begin position="35"/>
        <end position="55"/>
    </location>
</feature>
<keyword evidence="10" id="KW-1185">Reference proteome</keyword>
<feature type="signal peptide" evidence="7">
    <location>
        <begin position="1"/>
        <end position="26"/>
    </location>
</feature>
<dbReference type="Proteomes" id="UP000221653">
    <property type="component" value="Unassembled WGS sequence"/>
</dbReference>
<dbReference type="InterPro" id="IPR013766">
    <property type="entry name" value="Thioredoxin_domain"/>
</dbReference>
<accession>A0A2A9DND7</accession>
<evidence type="ECO:0000313" key="9">
    <source>
        <dbReference type="EMBL" id="PFG28124.1"/>
    </source>
</evidence>
<keyword evidence="9" id="KW-0413">Isomerase</keyword>
<dbReference type="RefSeq" id="WP_053072749.1">
    <property type="nucleotide sequence ID" value="NZ_LDYE01000006.1"/>
</dbReference>
<evidence type="ECO:0000313" key="10">
    <source>
        <dbReference type="Proteomes" id="UP000221653"/>
    </source>
</evidence>
<dbReference type="PROSITE" id="PS51352">
    <property type="entry name" value="THIOREDOXIN_2"/>
    <property type="match status" value="1"/>
</dbReference>
<dbReference type="GO" id="GO:0016853">
    <property type="term" value="F:isomerase activity"/>
    <property type="evidence" value="ECO:0007669"/>
    <property type="project" value="UniProtKB-KW"/>
</dbReference>
<evidence type="ECO:0000259" key="8">
    <source>
        <dbReference type="PROSITE" id="PS51352"/>
    </source>
</evidence>
<dbReference type="OrthoDB" id="117402at2"/>
<gene>
    <name evidence="9" type="ORF">ATK06_1217</name>
</gene>
<comment type="caution">
    <text evidence="9">The sequence shown here is derived from an EMBL/GenBank/DDBJ whole genome shotgun (WGS) entry which is preliminary data.</text>
</comment>
<dbReference type="InterPro" id="IPR012336">
    <property type="entry name" value="Thioredoxin-like_fold"/>
</dbReference>
<dbReference type="PANTHER" id="PTHR13887">
    <property type="entry name" value="GLUTATHIONE S-TRANSFERASE KAPPA"/>
    <property type="match status" value="1"/>
</dbReference>